<proteinExistence type="predicted"/>
<dbReference type="EMBL" id="BTSX01000006">
    <property type="protein sequence ID" value="GMT04544.1"/>
    <property type="molecule type" value="Genomic_DNA"/>
</dbReference>
<protein>
    <submittedName>
        <fullName evidence="1">Uncharacterized protein</fullName>
    </submittedName>
</protein>
<name>A0AAV5UDU2_9BILA</name>
<accession>A0AAV5UDU2</accession>
<reference evidence="1" key="1">
    <citation type="submission" date="2023-10" db="EMBL/GenBank/DDBJ databases">
        <title>Genome assembly of Pristionchus species.</title>
        <authorList>
            <person name="Yoshida K."/>
            <person name="Sommer R.J."/>
        </authorList>
    </citation>
    <scope>NUCLEOTIDE SEQUENCE</scope>
    <source>
        <strain evidence="1">RS0144</strain>
    </source>
</reference>
<organism evidence="1 2">
    <name type="scientific">Pristionchus entomophagus</name>
    <dbReference type="NCBI Taxonomy" id="358040"/>
    <lineage>
        <taxon>Eukaryota</taxon>
        <taxon>Metazoa</taxon>
        <taxon>Ecdysozoa</taxon>
        <taxon>Nematoda</taxon>
        <taxon>Chromadorea</taxon>
        <taxon>Rhabditida</taxon>
        <taxon>Rhabditina</taxon>
        <taxon>Diplogasteromorpha</taxon>
        <taxon>Diplogasteroidea</taxon>
        <taxon>Neodiplogasteridae</taxon>
        <taxon>Pristionchus</taxon>
    </lineage>
</organism>
<evidence type="ECO:0000313" key="2">
    <source>
        <dbReference type="Proteomes" id="UP001432027"/>
    </source>
</evidence>
<sequence length="144" mass="16725">MALEITQIKNRRGVSHLSKMPEDVTKNTANNLYKLCSDLHRLTFHLNHRSHITRLVDESLTLAEAIAPLFGRKREHFLHQCVDVQSHHIRPFCRVNDLFWKWKCPHFSQFSCTDGSDSFESPSSGTKSFRILYSSSQQIRSQVL</sequence>
<dbReference type="Proteomes" id="UP001432027">
    <property type="component" value="Unassembled WGS sequence"/>
</dbReference>
<dbReference type="AlphaFoldDB" id="A0AAV5UDU2"/>
<comment type="caution">
    <text evidence="1">The sequence shown here is derived from an EMBL/GenBank/DDBJ whole genome shotgun (WGS) entry which is preliminary data.</text>
</comment>
<gene>
    <name evidence="1" type="ORF">PENTCL1PPCAC_26718</name>
</gene>
<evidence type="ECO:0000313" key="1">
    <source>
        <dbReference type="EMBL" id="GMT04544.1"/>
    </source>
</evidence>
<keyword evidence="2" id="KW-1185">Reference proteome</keyword>
<feature type="non-terminal residue" evidence="1">
    <location>
        <position position="144"/>
    </location>
</feature>